<name>A0A4U8UVK2_STECR</name>
<proteinExistence type="predicted"/>
<dbReference type="EMBL" id="AZBU02000001">
    <property type="protein sequence ID" value="TMS37422.1"/>
    <property type="molecule type" value="Genomic_DNA"/>
</dbReference>
<protein>
    <submittedName>
        <fullName evidence="2">Uncharacterized protein</fullName>
    </submittedName>
</protein>
<accession>A0A4U8UVK2</accession>
<evidence type="ECO:0000313" key="3">
    <source>
        <dbReference type="Proteomes" id="UP000298663"/>
    </source>
</evidence>
<feature type="region of interest" description="Disordered" evidence="1">
    <location>
        <begin position="1"/>
        <end position="23"/>
    </location>
</feature>
<evidence type="ECO:0000313" key="2">
    <source>
        <dbReference type="EMBL" id="TMS37422.1"/>
    </source>
</evidence>
<organism evidence="2 3">
    <name type="scientific">Steinernema carpocapsae</name>
    <name type="common">Entomopathogenic nematode</name>
    <dbReference type="NCBI Taxonomy" id="34508"/>
    <lineage>
        <taxon>Eukaryota</taxon>
        <taxon>Metazoa</taxon>
        <taxon>Ecdysozoa</taxon>
        <taxon>Nematoda</taxon>
        <taxon>Chromadorea</taxon>
        <taxon>Rhabditida</taxon>
        <taxon>Tylenchina</taxon>
        <taxon>Panagrolaimomorpha</taxon>
        <taxon>Strongyloidoidea</taxon>
        <taxon>Steinernematidae</taxon>
        <taxon>Steinernema</taxon>
    </lineage>
</organism>
<evidence type="ECO:0000256" key="1">
    <source>
        <dbReference type="SAM" id="MobiDB-lite"/>
    </source>
</evidence>
<reference evidence="2 3" key="2">
    <citation type="journal article" date="2019" name="G3 (Bethesda)">
        <title>Hybrid Assembly of the Genome of the Entomopathogenic Nematode Steinernema carpocapsae Identifies the X-Chromosome.</title>
        <authorList>
            <person name="Serra L."/>
            <person name="Macchietto M."/>
            <person name="Macias-Munoz A."/>
            <person name="McGill C.J."/>
            <person name="Rodriguez I.M."/>
            <person name="Rodriguez B."/>
            <person name="Murad R."/>
            <person name="Mortazavi A."/>
        </authorList>
    </citation>
    <scope>NUCLEOTIDE SEQUENCE [LARGE SCALE GENOMIC DNA]</scope>
    <source>
        <strain evidence="2 3">ALL</strain>
    </source>
</reference>
<sequence length="76" mass="9191">MTFAGERREQDFRENGTVGNTDCRRSETWKQRLQSGPFHSSVRNELYRVIEKRDQKRVFKYNMLASILHYFHHLTS</sequence>
<feature type="compositionally biased region" description="Basic and acidic residues" evidence="1">
    <location>
        <begin position="1"/>
        <end position="14"/>
    </location>
</feature>
<dbReference type="Proteomes" id="UP000298663">
    <property type="component" value="Unassembled WGS sequence"/>
</dbReference>
<keyword evidence="3" id="KW-1185">Reference proteome</keyword>
<comment type="caution">
    <text evidence="2">The sequence shown here is derived from an EMBL/GenBank/DDBJ whole genome shotgun (WGS) entry which is preliminary data.</text>
</comment>
<reference evidence="2 3" key="1">
    <citation type="journal article" date="2015" name="Genome Biol.">
        <title>Comparative genomics of Steinernema reveals deeply conserved gene regulatory networks.</title>
        <authorList>
            <person name="Dillman A.R."/>
            <person name="Macchietto M."/>
            <person name="Porter C.F."/>
            <person name="Rogers A."/>
            <person name="Williams B."/>
            <person name="Antoshechkin I."/>
            <person name="Lee M.M."/>
            <person name="Goodwin Z."/>
            <person name="Lu X."/>
            <person name="Lewis E.E."/>
            <person name="Goodrich-Blair H."/>
            <person name="Stock S.P."/>
            <person name="Adams B.J."/>
            <person name="Sternberg P.W."/>
            <person name="Mortazavi A."/>
        </authorList>
    </citation>
    <scope>NUCLEOTIDE SEQUENCE [LARGE SCALE GENOMIC DNA]</scope>
    <source>
        <strain evidence="2 3">ALL</strain>
    </source>
</reference>
<dbReference type="AlphaFoldDB" id="A0A4U8UVK2"/>
<gene>
    <name evidence="2" type="ORF">L596_004357</name>
</gene>